<evidence type="ECO:0000313" key="11">
    <source>
        <dbReference type="Proteomes" id="UP000051999"/>
    </source>
</evidence>
<dbReference type="GO" id="GO:0015190">
    <property type="term" value="F:L-leucine transmembrane transporter activity"/>
    <property type="evidence" value="ECO:0007669"/>
    <property type="project" value="TreeGrafter"/>
</dbReference>
<comment type="function">
    <text evidence="9">Component of the transport system for branched-chain amino acids.</text>
</comment>
<gene>
    <name evidence="10" type="ORF">FD35_GL002403</name>
</gene>
<feature type="transmembrane region" description="Helical" evidence="9">
    <location>
        <begin position="156"/>
        <end position="175"/>
    </location>
</feature>
<proteinExistence type="inferred from homology"/>
<feature type="transmembrane region" description="Helical" evidence="9">
    <location>
        <begin position="236"/>
        <end position="262"/>
    </location>
</feature>
<dbReference type="PANTHER" id="PTHR30588">
    <property type="entry name" value="BRANCHED-CHAIN AMINO ACID TRANSPORT SYSTEM 2 CARRIER PROTEIN"/>
    <property type="match status" value="1"/>
</dbReference>
<dbReference type="AlphaFoldDB" id="A0A0R1RG42"/>
<evidence type="ECO:0000256" key="7">
    <source>
        <dbReference type="ARBA" id="ARBA00022989"/>
    </source>
</evidence>
<keyword evidence="4" id="KW-1003">Cell membrane</keyword>
<dbReference type="GO" id="GO:0005304">
    <property type="term" value="F:L-valine transmembrane transporter activity"/>
    <property type="evidence" value="ECO:0007669"/>
    <property type="project" value="TreeGrafter"/>
</dbReference>
<keyword evidence="5 9" id="KW-0812">Transmembrane</keyword>
<dbReference type="NCBIfam" id="TIGR00796">
    <property type="entry name" value="livcs"/>
    <property type="match status" value="1"/>
</dbReference>
<dbReference type="GO" id="GO:0015818">
    <property type="term" value="P:isoleucine transport"/>
    <property type="evidence" value="ECO:0007669"/>
    <property type="project" value="TreeGrafter"/>
</dbReference>
<protein>
    <recommendedName>
        <fullName evidence="9">Branched-chain amino acid transport system carrier protein</fullName>
    </recommendedName>
</protein>
<dbReference type="Pfam" id="PF05525">
    <property type="entry name" value="Branch_AA_trans"/>
    <property type="match status" value="1"/>
</dbReference>
<comment type="similarity">
    <text evidence="2 9">Belongs to the branched chain amino acid transporter family.</text>
</comment>
<evidence type="ECO:0000256" key="9">
    <source>
        <dbReference type="RuleBase" id="RU362122"/>
    </source>
</evidence>
<evidence type="ECO:0000256" key="8">
    <source>
        <dbReference type="ARBA" id="ARBA00023136"/>
    </source>
</evidence>
<dbReference type="OrthoDB" id="9783920at2"/>
<feature type="transmembrane region" description="Helical" evidence="9">
    <location>
        <begin position="207"/>
        <end position="224"/>
    </location>
</feature>
<comment type="caution">
    <text evidence="10">The sequence shown here is derived from an EMBL/GenBank/DDBJ whole genome shotgun (WGS) entry which is preliminary data.</text>
</comment>
<feature type="transmembrane region" description="Helical" evidence="9">
    <location>
        <begin position="282"/>
        <end position="306"/>
    </location>
</feature>
<feature type="transmembrane region" description="Helical" evidence="9">
    <location>
        <begin position="12"/>
        <end position="32"/>
    </location>
</feature>
<dbReference type="eggNOG" id="COG1114">
    <property type="taxonomic scope" value="Bacteria"/>
</dbReference>
<comment type="subcellular location">
    <subcellularLocation>
        <location evidence="1 9">Cell membrane</location>
        <topology evidence="1 9">Multi-pass membrane protein</topology>
    </subcellularLocation>
</comment>
<keyword evidence="11" id="KW-1185">Reference proteome</keyword>
<evidence type="ECO:0000256" key="5">
    <source>
        <dbReference type="ARBA" id="ARBA00022692"/>
    </source>
</evidence>
<evidence type="ECO:0000256" key="6">
    <source>
        <dbReference type="ARBA" id="ARBA00022970"/>
    </source>
</evidence>
<keyword evidence="6 9" id="KW-0029">Amino-acid transport</keyword>
<keyword evidence="3 9" id="KW-0813">Transport</keyword>
<dbReference type="EMBL" id="AZFF01000006">
    <property type="protein sequence ID" value="KRL55871.1"/>
    <property type="molecule type" value="Genomic_DNA"/>
</dbReference>
<feature type="transmembrane region" description="Helical" evidence="9">
    <location>
        <begin position="429"/>
        <end position="446"/>
    </location>
</feature>
<feature type="transmembrane region" description="Helical" evidence="9">
    <location>
        <begin position="44"/>
        <end position="64"/>
    </location>
</feature>
<keyword evidence="7 9" id="KW-1133">Transmembrane helix</keyword>
<feature type="transmembrane region" description="Helical" evidence="9">
    <location>
        <begin position="326"/>
        <end position="348"/>
    </location>
</feature>
<dbReference type="GO" id="GO:0005886">
    <property type="term" value="C:plasma membrane"/>
    <property type="evidence" value="ECO:0007669"/>
    <property type="project" value="UniProtKB-SubCell"/>
</dbReference>
<accession>A0A0R1RG42</accession>
<evidence type="ECO:0000313" key="10">
    <source>
        <dbReference type="EMBL" id="KRL55871.1"/>
    </source>
</evidence>
<dbReference type="RefSeq" id="WP_017261369.1">
    <property type="nucleotide sequence ID" value="NZ_AUAW01000008.1"/>
</dbReference>
<name>A0A0R1RG42_9LACO</name>
<dbReference type="STRING" id="1114972.FD35_GL002403"/>
<evidence type="ECO:0000256" key="3">
    <source>
        <dbReference type="ARBA" id="ARBA00022448"/>
    </source>
</evidence>
<sequence>MDQREKHLTRRDYYVLGSLLFGLFFGAGNLIFPIHLGQLAGKGWITATIGFLLSAILLPLLAIIAISVTRSDSMYDLARPVSRRFASFFLLTTHASLGLLIASPRTATVTFEIGVVPFIPKGTETISLAIFSFLFFLATFLLASNQQKITLYVGKLLNPMFLLLLTFIFFWALVIKGDLTHVPFVSAANSIGGLTNGFLQGYNTMDALAGLGFGVTIVNALKYMGVHNEGAQSRAIAKIGLFSMSLETIIYTFLIMLGAVSLRYTSMSANGGLAFGQIMEHYTGLIGTALLAALTLLACLTTAIGLITSLAQDLSRRFPRVQYRTFLLGTTVGAFLIANIGLTQIIAFSTPLLMLLYPLAISLIVLGILQPLIHQNATIYRTTIYLVLIPAIFDFIHALPPVFARLTVVKACNRFAQQFFPLFKDGLDFLPFMLIGLIIGLGLVALQRNPKQNSVE</sequence>
<feature type="transmembrane region" description="Helical" evidence="9">
    <location>
        <begin position="85"/>
        <end position="105"/>
    </location>
</feature>
<dbReference type="GO" id="GO:0015188">
    <property type="term" value="F:L-isoleucine transmembrane transporter activity"/>
    <property type="evidence" value="ECO:0007669"/>
    <property type="project" value="TreeGrafter"/>
</dbReference>
<feature type="transmembrane region" description="Helical" evidence="9">
    <location>
        <begin position="354"/>
        <end position="373"/>
    </location>
</feature>
<dbReference type="InterPro" id="IPR004685">
    <property type="entry name" value="Brnchd-chn_aa_trnsp_Livcs"/>
</dbReference>
<reference evidence="10 11" key="1">
    <citation type="journal article" date="2015" name="Genome Announc.">
        <title>Expanding the biotechnology potential of lactobacilli through comparative genomics of 213 strains and associated genera.</title>
        <authorList>
            <person name="Sun Z."/>
            <person name="Harris H.M."/>
            <person name="McCann A."/>
            <person name="Guo C."/>
            <person name="Argimon S."/>
            <person name="Zhang W."/>
            <person name="Yang X."/>
            <person name="Jeffery I.B."/>
            <person name="Cooney J.C."/>
            <person name="Kagawa T.F."/>
            <person name="Liu W."/>
            <person name="Song Y."/>
            <person name="Salvetti E."/>
            <person name="Wrobel A."/>
            <person name="Rasinkangas P."/>
            <person name="Parkhill J."/>
            <person name="Rea M.C."/>
            <person name="O'Sullivan O."/>
            <person name="Ritari J."/>
            <person name="Douillard F.P."/>
            <person name="Paul Ross R."/>
            <person name="Yang R."/>
            <person name="Briner A.E."/>
            <person name="Felis G.E."/>
            <person name="de Vos W.M."/>
            <person name="Barrangou R."/>
            <person name="Klaenhammer T.R."/>
            <person name="Caufield P.W."/>
            <person name="Cui Y."/>
            <person name="Zhang H."/>
            <person name="O'Toole P.W."/>
        </authorList>
    </citation>
    <scope>NUCLEOTIDE SEQUENCE [LARGE SCALE GENOMIC DNA]</scope>
    <source>
        <strain evidence="10 11">DSM 15814</strain>
    </source>
</reference>
<organism evidence="10 11">
    <name type="scientific">Furfurilactobacillus rossiae DSM 15814</name>
    <dbReference type="NCBI Taxonomy" id="1114972"/>
    <lineage>
        <taxon>Bacteria</taxon>
        <taxon>Bacillati</taxon>
        <taxon>Bacillota</taxon>
        <taxon>Bacilli</taxon>
        <taxon>Lactobacillales</taxon>
        <taxon>Lactobacillaceae</taxon>
        <taxon>Furfurilactobacillus</taxon>
    </lineage>
</organism>
<evidence type="ECO:0000256" key="2">
    <source>
        <dbReference type="ARBA" id="ARBA00008540"/>
    </source>
</evidence>
<feature type="transmembrane region" description="Helical" evidence="9">
    <location>
        <begin position="125"/>
        <end position="144"/>
    </location>
</feature>
<dbReference type="PANTHER" id="PTHR30588:SF0">
    <property type="entry name" value="BRANCHED-CHAIN AMINO ACID PERMEASE BRNQ"/>
    <property type="match status" value="1"/>
</dbReference>
<keyword evidence="8 9" id="KW-0472">Membrane</keyword>
<dbReference type="PATRIC" id="fig|1114972.6.peg.2466"/>
<dbReference type="GO" id="GO:0015820">
    <property type="term" value="P:L-leucine transport"/>
    <property type="evidence" value="ECO:0007669"/>
    <property type="project" value="TreeGrafter"/>
</dbReference>
<feature type="transmembrane region" description="Helical" evidence="9">
    <location>
        <begin position="385"/>
        <end position="409"/>
    </location>
</feature>
<evidence type="ECO:0000256" key="4">
    <source>
        <dbReference type="ARBA" id="ARBA00022475"/>
    </source>
</evidence>
<evidence type="ECO:0000256" key="1">
    <source>
        <dbReference type="ARBA" id="ARBA00004651"/>
    </source>
</evidence>
<dbReference type="Proteomes" id="UP000051999">
    <property type="component" value="Unassembled WGS sequence"/>
</dbReference>